<accession>A0A9X1ZPG7</accession>
<dbReference type="EMBL" id="JAKIKP010000007">
    <property type="protein sequence ID" value="MCL1143242.1"/>
    <property type="molecule type" value="Genomic_DNA"/>
</dbReference>
<evidence type="ECO:0000256" key="1">
    <source>
        <dbReference type="SAM" id="Phobius"/>
    </source>
</evidence>
<keyword evidence="1" id="KW-0472">Membrane</keyword>
<protein>
    <submittedName>
        <fullName evidence="2">Uncharacterized protein</fullName>
    </submittedName>
</protein>
<dbReference type="Proteomes" id="UP001139333">
    <property type="component" value="Unassembled WGS sequence"/>
</dbReference>
<feature type="transmembrane region" description="Helical" evidence="1">
    <location>
        <begin position="34"/>
        <end position="51"/>
    </location>
</feature>
<keyword evidence="3" id="KW-1185">Reference proteome</keyword>
<name>A0A9X1ZPG7_9GAMM</name>
<keyword evidence="1" id="KW-0812">Transmembrane</keyword>
<gene>
    <name evidence="2" type="ORF">L2672_11110</name>
</gene>
<dbReference type="AlphaFoldDB" id="A0A9X1ZPG7"/>
<sequence>MSHHKSTTSTVRQTSANKLKPSKLKLSKLTFRRFVYAGFIVCLLCLLPFLFQKGIASAYHFKSNYYLDQWQSGKAIDELQYSNALLASDYAASIDGNNPHYLLTQAKVMEWGIHAGFAVANNDKFNQLYQQAIALRTVWPNAYSDYAYNLAFIQQDLAKAWPYLQLAAKYGPYSPDVIRQTLAIGLANWQQLDGHQKQYILKTSVLAAQTDWKMRSAFKDLVTTYQLEKTVCLYIKFQKQPISESSVGWLNQYLCKGFPVTVSSNTQPVSDENASVSEPS</sequence>
<dbReference type="RefSeq" id="WP_248995919.1">
    <property type="nucleotide sequence ID" value="NZ_JAKIKP010000007.1"/>
</dbReference>
<proteinExistence type="predicted"/>
<reference evidence="2" key="1">
    <citation type="submission" date="2022-01" db="EMBL/GenBank/DDBJ databases">
        <title>Whole genome-based taxonomy of the Shewanellaceae.</title>
        <authorList>
            <person name="Martin-Rodriguez A.J."/>
        </authorList>
    </citation>
    <scope>NUCLEOTIDE SEQUENCE</scope>
    <source>
        <strain evidence="2">DSM 16422</strain>
    </source>
</reference>
<evidence type="ECO:0000313" key="2">
    <source>
        <dbReference type="EMBL" id="MCL1143242.1"/>
    </source>
</evidence>
<evidence type="ECO:0000313" key="3">
    <source>
        <dbReference type="Proteomes" id="UP001139333"/>
    </source>
</evidence>
<keyword evidence="1" id="KW-1133">Transmembrane helix</keyword>
<comment type="caution">
    <text evidence="2">The sequence shown here is derived from an EMBL/GenBank/DDBJ whole genome shotgun (WGS) entry which is preliminary data.</text>
</comment>
<organism evidence="2 3">
    <name type="scientific">Shewanella gaetbuli</name>
    <dbReference type="NCBI Taxonomy" id="220752"/>
    <lineage>
        <taxon>Bacteria</taxon>
        <taxon>Pseudomonadati</taxon>
        <taxon>Pseudomonadota</taxon>
        <taxon>Gammaproteobacteria</taxon>
        <taxon>Alteromonadales</taxon>
        <taxon>Shewanellaceae</taxon>
        <taxon>Shewanella</taxon>
    </lineage>
</organism>